<proteinExistence type="inferred from homology"/>
<comment type="similarity">
    <text evidence="1">Belongs to the copper/topaquinone oxidase family.</text>
</comment>
<keyword evidence="1" id="KW-0560">Oxidoreductase</keyword>
<keyword evidence="1" id="KW-0479">Metal-binding</keyword>
<dbReference type="GO" id="GO:0005886">
    <property type="term" value="C:plasma membrane"/>
    <property type="evidence" value="ECO:0007669"/>
    <property type="project" value="TreeGrafter"/>
</dbReference>
<keyword evidence="1" id="KW-0186">Copper</keyword>
<comment type="PTM">
    <text evidence="1">Topaquinone (TPQ) is generated by copper-dependent autoxidation of a specific tyrosyl residue.</text>
</comment>
<gene>
    <name evidence="4" type="ORF">JRQ81_004773</name>
</gene>
<evidence type="ECO:0000256" key="1">
    <source>
        <dbReference type="RuleBase" id="RU000672"/>
    </source>
</evidence>
<comment type="cofactor">
    <cofactor evidence="1">
        <name>Cu cation</name>
        <dbReference type="ChEBI" id="CHEBI:23378"/>
    </cofactor>
    <text evidence="1">Contains 1 topaquinone per subunit.</text>
</comment>
<accession>A0A9Q0XG82</accession>
<evidence type="ECO:0000313" key="4">
    <source>
        <dbReference type="EMBL" id="KAJ7313419.1"/>
    </source>
</evidence>
<protein>
    <recommendedName>
        <fullName evidence="1">Amine oxidase</fullName>
        <ecNumber evidence="1">1.4.3.-</ecNumber>
    </recommendedName>
</protein>
<dbReference type="EMBL" id="JAPFRF010000012">
    <property type="protein sequence ID" value="KAJ7313419.1"/>
    <property type="molecule type" value="Genomic_DNA"/>
</dbReference>
<dbReference type="GO" id="GO:0005507">
    <property type="term" value="F:copper ion binding"/>
    <property type="evidence" value="ECO:0007669"/>
    <property type="project" value="InterPro"/>
</dbReference>
<dbReference type="InterPro" id="IPR016182">
    <property type="entry name" value="Cu_amine_oxidase_N-reg"/>
</dbReference>
<dbReference type="InterPro" id="IPR000269">
    <property type="entry name" value="Cu_amine_oxidase"/>
</dbReference>
<comment type="caution">
    <text evidence="4">The sequence shown here is derived from an EMBL/GenBank/DDBJ whole genome shotgun (WGS) entry which is preliminary data.</text>
</comment>
<feature type="chain" id="PRO_5040351263" description="Amine oxidase" evidence="2">
    <location>
        <begin position="20"/>
        <end position="250"/>
    </location>
</feature>
<dbReference type="GO" id="GO:0008131">
    <property type="term" value="F:primary methylamine oxidase activity"/>
    <property type="evidence" value="ECO:0007669"/>
    <property type="project" value="InterPro"/>
</dbReference>
<name>A0A9Q0XG82_9SAUR</name>
<dbReference type="Proteomes" id="UP001142489">
    <property type="component" value="Unassembled WGS sequence"/>
</dbReference>
<dbReference type="PRINTS" id="PR00766">
    <property type="entry name" value="CUDAOXIDASE"/>
</dbReference>
<dbReference type="Gene3D" id="3.10.450.40">
    <property type="match status" value="2"/>
</dbReference>
<dbReference type="OrthoDB" id="5379943at2759"/>
<dbReference type="SUPFAM" id="SSF54416">
    <property type="entry name" value="Amine oxidase N-terminal region"/>
    <property type="match status" value="1"/>
</dbReference>
<reference evidence="4" key="1">
    <citation type="journal article" date="2023" name="DNA Res.">
        <title>Chromosome-level genome assembly of Phrynocephalus forsythii using third-generation DNA sequencing and Hi-C analysis.</title>
        <authorList>
            <person name="Qi Y."/>
            <person name="Zhao W."/>
            <person name="Zhao Y."/>
            <person name="Niu C."/>
            <person name="Cao S."/>
            <person name="Zhang Y."/>
        </authorList>
    </citation>
    <scope>NUCLEOTIDE SEQUENCE</scope>
    <source>
        <tissue evidence="4">Muscle</tissue>
    </source>
</reference>
<dbReference type="Pfam" id="PF02727">
    <property type="entry name" value="Cu_amine_oxidN2"/>
    <property type="match status" value="1"/>
</dbReference>
<dbReference type="PANTHER" id="PTHR10638">
    <property type="entry name" value="COPPER AMINE OXIDASE"/>
    <property type="match status" value="1"/>
</dbReference>
<dbReference type="AlphaFoldDB" id="A0A9Q0XG82"/>
<keyword evidence="2" id="KW-0732">Signal</keyword>
<feature type="signal peptide" evidence="2">
    <location>
        <begin position="1"/>
        <end position="19"/>
    </location>
</feature>
<evidence type="ECO:0000313" key="5">
    <source>
        <dbReference type="Proteomes" id="UP001142489"/>
    </source>
</evidence>
<dbReference type="GO" id="GO:0048038">
    <property type="term" value="F:quinone binding"/>
    <property type="evidence" value="ECO:0007669"/>
    <property type="project" value="InterPro"/>
</dbReference>
<evidence type="ECO:0000259" key="3">
    <source>
        <dbReference type="Pfam" id="PF02727"/>
    </source>
</evidence>
<dbReference type="FunFam" id="3.10.450.40:FF:000007">
    <property type="entry name" value="Amine oxidase"/>
    <property type="match status" value="1"/>
</dbReference>
<organism evidence="4 5">
    <name type="scientific">Phrynocephalus forsythii</name>
    <dbReference type="NCBI Taxonomy" id="171643"/>
    <lineage>
        <taxon>Eukaryota</taxon>
        <taxon>Metazoa</taxon>
        <taxon>Chordata</taxon>
        <taxon>Craniata</taxon>
        <taxon>Vertebrata</taxon>
        <taxon>Euteleostomi</taxon>
        <taxon>Lepidosauria</taxon>
        <taxon>Squamata</taxon>
        <taxon>Bifurcata</taxon>
        <taxon>Unidentata</taxon>
        <taxon>Episquamata</taxon>
        <taxon>Toxicofera</taxon>
        <taxon>Iguania</taxon>
        <taxon>Acrodonta</taxon>
        <taxon>Agamidae</taxon>
        <taxon>Agaminae</taxon>
        <taxon>Phrynocephalus</taxon>
    </lineage>
</organism>
<feature type="domain" description="Copper amine oxidase N2-terminal" evidence="3">
    <location>
        <begin position="68"/>
        <end position="143"/>
    </location>
</feature>
<dbReference type="GO" id="GO:0009308">
    <property type="term" value="P:amine metabolic process"/>
    <property type="evidence" value="ECO:0007669"/>
    <property type="project" value="UniProtKB-UniRule"/>
</dbReference>
<keyword evidence="5" id="KW-1185">Reference proteome</keyword>
<sequence length="250" mass="28166">MNMKTLVILLVLALATIFALVCVLLTKKEKSTRCMELQNPPQDVNVGYQSKIFADLTEDEMVQVVKYLKNNLGIHLEDAYHAKPSDNCIYYVDLHFPTKAEALDVLDRGRHQPPRQALAVVFFGGQPDPNVTEFVVGPLPHPTHHRDITLRKFGKKVPYNSRPVTEREYKDIDVFIFQRLQQASELLKVCCEYNGKNLATLTTAPEGLCLVTEPPGLCCTRMFKVVGITSTLSAWRCWSITAAWTSLSGR</sequence>
<dbReference type="PANTHER" id="PTHR10638:SF4">
    <property type="entry name" value="RETINA-SPECIFIC COPPER AMINE OXIDASE"/>
    <property type="match status" value="1"/>
</dbReference>
<keyword evidence="1" id="KW-0801">TPQ</keyword>
<evidence type="ECO:0000256" key="2">
    <source>
        <dbReference type="SAM" id="SignalP"/>
    </source>
</evidence>
<dbReference type="EC" id="1.4.3.-" evidence="1"/>
<dbReference type="InterPro" id="IPR015800">
    <property type="entry name" value="Cu_amine_oxidase_N2"/>
</dbReference>